<sequence length="199" mass="22594">MPEATQHEPHHDRPHEVELLLDRERPEVPEQGRTPEPVRVLEPGDHLVPVRQVQPGRHPRPAECAYVLTQRITAAAADPHDSHRHDEHCEQGGQQSACSTRPELLDVDPVGSFVLGYKQCRNQVPRDHEEHLDTEEPTGHPGRRHVLLRVVQHDCGNRYRAQAVEARDVGERCTRPPEQRGARNRCRVHGQEVGSPSRP</sequence>
<protein>
    <submittedName>
        <fullName evidence="2">Unannotated protein</fullName>
    </submittedName>
</protein>
<feature type="region of interest" description="Disordered" evidence="1">
    <location>
        <begin position="169"/>
        <end position="199"/>
    </location>
</feature>
<organism evidence="2">
    <name type="scientific">freshwater metagenome</name>
    <dbReference type="NCBI Taxonomy" id="449393"/>
    <lineage>
        <taxon>unclassified sequences</taxon>
        <taxon>metagenomes</taxon>
        <taxon>ecological metagenomes</taxon>
    </lineage>
</organism>
<proteinExistence type="predicted"/>
<accession>A0A6J6S8V2</accession>
<feature type="compositionally biased region" description="Basic and acidic residues" evidence="1">
    <location>
        <begin position="169"/>
        <end position="181"/>
    </location>
</feature>
<evidence type="ECO:0000256" key="1">
    <source>
        <dbReference type="SAM" id="MobiDB-lite"/>
    </source>
</evidence>
<dbReference type="EMBL" id="CAEZXX010000238">
    <property type="protein sequence ID" value="CAB4730937.1"/>
    <property type="molecule type" value="Genomic_DNA"/>
</dbReference>
<name>A0A6J6S8V2_9ZZZZ</name>
<dbReference type="AlphaFoldDB" id="A0A6J6S8V2"/>
<gene>
    <name evidence="2" type="ORF">UFOPK2602_02326</name>
</gene>
<reference evidence="2" key="1">
    <citation type="submission" date="2020-05" db="EMBL/GenBank/DDBJ databases">
        <authorList>
            <person name="Chiriac C."/>
            <person name="Salcher M."/>
            <person name="Ghai R."/>
            <person name="Kavagutti S V."/>
        </authorList>
    </citation>
    <scope>NUCLEOTIDE SEQUENCE</scope>
</reference>
<evidence type="ECO:0000313" key="2">
    <source>
        <dbReference type="EMBL" id="CAB4730937.1"/>
    </source>
</evidence>
<feature type="compositionally biased region" description="Basic and acidic residues" evidence="1">
    <location>
        <begin position="78"/>
        <end position="90"/>
    </location>
</feature>
<feature type="region of interest" description="Disordered" evidence="1">
    <location>
        <begin position="76"/>
        <end position="100"/>
    </location>
</feature>
<feature type="compositionally biased region" description="Basic and acidic residues" evidence="1">
    <location>
        <begin position="1"/>
        <end position="30"/>
    </location>
</feature>
<feature type="region of interest" description="Disordered" evidence="1">
    <location>
        <begin position="1"/>
        <end position="58"/>
    </location>
</feature>